<proteinExistence type="predicted"/>
<protein>
    <recommendedName>
        <fullName evidence="1">CxC2-like cysteine cluster KDZ transposase-associated domain-containing protein</fullName>
    </recommendedName>
</protein>
<organism evidence="2 3">
    <name type="scientific">Marasmius tenuissimus</name>
    <dbReference type="NCBI Taxonomy" id="585030"/>
    <lineage>
        <taxon>Eukaryota</taxon>
        <taxon>Fungi</taxon>
        <taxon>Dikarya</taxon>
        <taxon>Basidiomycota</taxon>
        <taxon>Agaricomycotina</taxon>
        <taxon>Agaricomycetes</taxon>
        <taxon>Agaricomycetidae</taxon>
        <taxon>Agaricales</taxon>
        <taxon>Marasmiineae</taxon>
        <taxon>Marasmiaceae</taxon>
        <taxon>Marasmius</taxon>
    </lineage>
</organism>
<evidence type="ECO:0000259" key="1">
    <source>
        <dbReference type="Pfam" id="PF18803"/>
    </source>
</evidence>
<dbReference type="InterPro" id="IPR040521">
    <property type="entry name" value="KDZ"/>
</dbReference>
<accession>A0ABR3A787</accession>
<comment type="caution">
    <text evidence="2">The sequence shown here is derived from an EMBL/GenBank/DDBJ whole genome shotgun (WGS) entry which is preliminary data.</text>
</comment>
<dbReference type="Pfam" id="PF18803">
    <property type="entry name" value="CxC2"/>
    <property type="match status" value="1"/>
</dbReference>
<dbReference type="Pfam" id="PF18758">
    <property type="entry name" value="KDZ"/>
    <property type="match status" value="1"/>
</dbReference>
<dbReference type="InterPro" id="IPR041457">
    <property type="entry name" value="CxC2_KDZ-assoc"/>
</dbReference>
<dbReference type="PANTHER" id="PTHR33096">
    <property type="entry name" value="CXC2 DOMAIN-CONTAINING PROTEIN"/>
    <property type="match status" value="1"/>
</dbReference>
<dbReference type="PANTHER" id="PTHR33096:SF1">
    <property type="entry name" value="CXC1-LIKE CYSTEINE CLUSTER ASSOCIATED WITH KDZ TRANSPOSASES DOMAIN-CONTAINING PROTEIN"/>
    <property type="match status" value="1"/>
</dbReference>
<dbReference type="Proteomes" id="UP001437256">
    <property type="component" value="Unassembled WGS sequence"/>
</dbReference>
<name>A0ABR3A787_9AGAR</name>
<reference evidence="2 3" key="1">
    <citation type="submission" date="2024-05" db="EMBL/GenBank/DDBJ databases">
        <title>A draft genome resource for the thread blight pathogen Marasmius tenuissimus strain MS-2.</title>
        <authorList>
            <person name="Yulfo-Soto G.E."/>
            <person name="Baruah I.K."/>
            <person name="Amoako-Attah I."/>
            <person name="Bukari Y."/>
            <person name="Meinhardt L.W."/>
            <person name="Bailey B.A."/>
            <person name="Cohen S.P."/>
        </authorList>
    </citation>
    <scope>NUCLEOTIDE SEQUENCE [LARGE SCALE GENOMIC DNA]</scope>
    <source>
        <strain evidence="2 3">MS-2</strain>
    </source>
</reference>
<dbReference type="EMBL" id="JBBXMP010000011">
    <property type="protein sequence ID" value="KAL0069538.1"/>
    <property type="molecule type" value="Genomic_DNA"/>
</dbReference>
<keyword evidence="3" id="KW-1185">Reference proteome</keyword>
<sequence>MPRGIPKPKDRVHITGSSIKNRRVIHDSITSSQHRLSTAKVIVDTKPPELDTTPSVGAYQETSTGFSTDYDLDNSEVVEEEVGEDHGKVKVKGGRKRYLDSDAPLLTWSEKHRDQYLDWNLVTEGRGRLFDGNCVDCKLPGASFRCLDCFGLRMVCKTCILNRHRDEPLHMIQEWSSDYFKKTSLQALGQRVQLGHPPYTHCNFPVSAHKDFVVLAWNGIHTITVDFCGCEDAIEQHLQVMEMGWWPSLYKEPRSAATFNLLRNYHITNLQGHTPPSDFYESLEQFNDGTGLVKQPGRDAQFMLMLRQWRHIKTAKRIGRGHDPEGVAGTTLGSATVPCRSCPHPGINLPVDWKSAPADKRFLYALFLSEDANFKQKARARPNDYRDPALGPGWGAFVPNGLYMEEVSKRANEKEISHCVGFQAMSAMNTKRTKGLRATGVGSVTCARHECFRPNGMGDLQVGERFVNMDFLALYTLLGTALCLVYFSYDIACQWMKNFFKRMSDFPAGMHLPAGLLIIFKVPKFHLPVHTDVCLAPFSFNYTEGVGKTDGEAVERSWAWFNSCARSVSMMTAGARWDTMDDFTSYFNMRKMVGLQTSLIKKMVKAIPEAVVNARAYCAFNEALREDHEKDILEWQKQVEDWETGRAKLCPYDVSECKLTIQQVKKDIANEDHSREISGQNSLGSTIGGLIIEGIEIEERQRAVQATVSRKNLMTNQETELQKSRSSLLASIRKFQVKQLEHMPGIRHSVDNIPAELANEPEKMPLLLPNTLDSQLRAKVCSPELIAMEERVYHAQCFESLSKLRSQLRARSVAYKNTSRVTQSQGMYTKLRTLRNQIEVKIKTATDTYRVARQALLHLKGEGDWTRELRELKPEDIRGITKRLLRTEEKDEF</sequence>
<gene>
    <name evidence="2" type="ORF">AAF712_003196</name>
</gene>
<feature type="domain" description="CxC2-like cysteine cluster KDZ transposase-associated" evidence="1">
    <location>
        <begin position="185"/>
        <end position="291"/>
    </location>
</feature>
<evidence type="ECO:0000313" key="2">
    <source>
        <dbReference type="EMBL" id="KAL0069538.1"/>
    </source>
</evidence>
<evidence type="ECO:0000313" key="3">
    <source>
        <dbReference type="Proteomes" id="UP001437256"/>
    </source>
</evidence>